<dbReference type="AlphaFoldDB" id="A0A1Y6HNJ6"/>
<dbReference type="Gene3D" id="1.10.10.10">
    <property type="entry name" value="Winged helix-like DNA-binding domain superfamily/Winged helix DNA-binding domain"/>
    <property type="match status" value="1"/>
</dbReference>
<protein>
    <recommendedName>
        <fullName evidence="3">DUF3253 domain-containing protein</fullName>
    </recommendedName>
</protein>
<dbReference type="InterPro" id="IPR021660">
    <property type="entry name" value="DUF3253"/>
</dbReference>
<dbReference type="RefSeq" id="WP_002808504.1">
    <property type="nucleotide sequence ID" value="NZ_CP016830.1"/>
</dbReference>
<sequence>MQQVDDTQIAAVMRALLAHRLPERSICPSEVARAINDDATTWRGLMPQVRTVATDLARKDIVRITQQGDVVDLDTARGPIRLMRGSHFE</sequence>
<evidence type="ECO:0008006" key="3">
    <source>
        <dbReference type="Google" id="ProtNLM"/>
    </source>
</evidence>
<accession>A0A1Y6HNJ6</accession>
<dbReference type="InterPro" id="IPR036388">
    <property type="entry name" value="WH-like_DNA-bd_sf"/>
</dbReference>
<dbReference type="STRING" id="48664.BER92_18700"/>
<evidence type="ECO:0000313" key="1">
    <source>
        <dbReference type="EMBL" id="SMR05115.1"/>
    </source>
</evidence>
<evidence type="ECO:0000313" key="2">
    <source>
        <dbReference type="Proteomes" id="UP000195953"/>
    </source>
</evidence>
<dbReference type="Pfam" id="PF11625">
    <property type="entry name" value="DUF3253"/>
    <property type="match status" value="1"/>
</dbReference>
<dbReference type="SUPFAM" id="SSF46785">
    <property type="entry name" value="Winged helix' DNA-binding domain"/>
    <property type="match status" value="1"/>
</dbReference>
<dbReference type="EMBL" id="LT853885">
    <property type="protein sequence ID" value="SMR05115.1"/>
    <property type="molecule type" value="Genomic_DNA"/>
</dbReference>
<proteinExistence type="predicted"/>
<dbReference type="OrthoDB" id="6183357at2"/>
<name>A0A1Y6HNJ6_9XANT</name>
<reference evidence="1 2" key="1">
    <citation type="submission" date="2017-05" db="EMBL/GenBank/DDBJ databases">
        <authorList>
            <person name="Song R."/>
            <person name="Chenine A.L."/>
            <person name="Ruprecht R.M."/>
        </authorList>
    </citation>
    <scope>NUCLEOTIDE SEQUENCE [LARGE SCALE GENOMIC DNA]</scope>
    <source>
        <strain evidence="1">PD5205</strain>
    </source>
</reference>
<dbReference type="KEGG" id="xfr:BER92_18700"/>
<dbReference type="InterPro" id="IPR036390">
    <property type="entry name" value="WH_DNA-bd_sf"/>
</dbReference>
<organism evidence="1 2">
    <name type="scientific">Xanthomonas fragariae</name>
    <dbReference type="NCBI Taxonomy" id="48664"/>
    <lineage>
        <taxon>Bacteria</taxon>
        <taxon>Pseudomonadati</taxon>
        <taxon>Pseudomonadota</taxon>
        <taxon>Gammaproteobacteria</taxon>
        <taxon>Lysobacterales</taxon>
        <taxon>Lysobacteraceae</taxon>
        <taxon>Xanthomonas</taxon>
    </lineage>
</organism>
<gene>
    <name evidence="1" type="ORF">PD5205_03843</name>
</gene>
<dbReference type="eggNOG" id="COG4338">
    <property type="taxonomic scope" value="Bacteria"/>
</dbReference>
<dbReference type="Proteomes" id="UP000195953">
    <property type="component" value="Chromosome 1"/>
</dbReference>